<evidence type="ECO:0000313" key="3">
    <source>
        <dbReference type="Proteomes" id="UP000749646"/>
    </source>
</evidence>
<gene>
    <name evidence="2" type="ORF">BGZ65_009307</name>
</gene>
<dbReference type="Pfam" id="PF08447">
    <property type="entry name" value="PAS_3"/>
    <property type="match status" value="1"/>
</dbReference>
<keyword evidence="3" id="KW-1185">Reference proteome</keyword>
<evidence type="ECO:0000259" key="1">
    <source>
        <dbReference type="PROSITE" id="PS50112"/>
    </source>
</evidence>
<protein>
    <recommendedName>
        <fullName evidence="1">PAS domain-containing protein</fullName>
    </recommendedName>
</protein>
<dbReference type="InterPro" id="IPR035965">
    <property type="entry name" value="PAS-like_dom_sf"/>
</dbReference>
<evidence type="ECO:0000313" key="2">
    <source>
        <dbReference type="EMBL" id="KAF9973364.1"/>
    </source>
</evidence>
<organism evidence="2 3">
    <name type="scientific">Modicella reniformis</name>
    <dbReference type="NCBI Taxonomy" id="1440133"/>
    <lineage>
        <taxon>Eukaryota</taxon>
        <taxon>Fungi</taxon>
        <taxon>Fungi incertae sedis</taxon>
        <taxon>Mucoromycota</taxon>
        <taxon>Mortierellomycotina</taxon>
        <taxon>Mortierellomycetes</taxon>
        <taxon>Mortierellales</taxon>
        <taxon>Mortierellaceae</taxon>
        <taxon>Modicella</taxon>
    </lineage>
</organism>
<dbReference type="CDD" id="cd00130">
    <property type="entry name" value="PAS"/>
    <property type="match status" value="1"/>
</dbReference>
<dbReference type="Gene3D" id="3.30.450.20">
    <property type="entry name" value="PAS domain"/>
    <property type="match status" value="1"/>
</dbReference>
<dbReference type="PROSITE" id="PS50112">
    <property type="entry name" value="PAS"/>
    <property type="match status" value="1"/>
</dbReference>
<accession>A0A9P6JGR2</accession>
<dbReference type="InterPro" id="IPR000014">
    <property type="entry name" value="PAS"/>
</dbReference>
<dbReference type="SUPFAM" id="SSF55785">
    <property type="entry name" value="PYP-like sensor domain (PAS domain)"/>
    <property type="match status" value="1"/>
</dbReference>
<dbReference type="OrthoDB" id="411251at2759"/>
<proteinExistence type="predicted"/>
<reference evidence="2" key="1">
    <citation type="journal article" date="2020" name="Fungal Divers.">
        <title>Resolving the Mortierellaceae phylogeny through synthesis of multi-gene phylogenetics and phylogenomics.</title>
        <authorList>
            <person name="Vandepol N."/>
            <person name="Liber J."/>
            <person name="Desiro A."/>
            <person name="Na H."/>
            <person name="Kennedy M."/>
            <person name="Barry K."/>
            <person name="Grigoriev I.V."/>
            <person name="Miller A.N."/>
            <person name="O'Donnell K."/>
            <person name="Stajich J.E."/>
            <person name="Bonito G."/>
        </authorList>
    </citation>
    <scope>NUCLEOTIDE SEQUENCE</scope>
    <source>
        <strain evidence="2">MES-2147</strain>
    </source>
</reference>
<comment type="caution">
    <text evidence="2">The sequence shown here is derived from an EMBL/GenBank/DDBJ whole genome shotgun (WGS) entry which is preliminary data.</text>
</comment>
<dbReference type="AlphaFoldDB" id="A0A9P6JGR2"/>
<feature type="domain" description="PAS" evidence="1">
    <location>
        <begin position="16"/>
        <end position="65"/>
    </location>
</feature>
<dbReference type="EMBL" id="JAAAHW010004551">
    <property type="protein sequence ID" value="KAF9973364.1"/>
    <property type="molecule type" value="Genomic_DNA"/>
</dbReference>
<dbReference type="Proteomes" id="UP000749646">
    <property type="component" value="Unassembled WGS sequence"/>
</dbReference>
<sequence>MFRADGFISFHDLTPQARYLWASPTIYDVLGYEPEELFGVPAYDIVIPDDIPDSRDFHKENLMNDLVASQIVVRHRAKDGRPVHCLAVISLCYDFLVNCATLLDSDAEAYAQTRAHSTVMNRMAGSKEEFERMKRHHEAFAAHTWDHNAMEPEARVCLIINRFSRNLIVMYASSACEKVFHVDPDQLTGQPILLY</sequence>
<name>A0A9P6JGR2_9FUNG</name>
<dbReference type="InterPro" id="IPR013655">
    <property type="entry name" value="PAS_fold_3"/>
</dbReference>